<evidence type="ECO:0000313" key="3">
    <source>
        <dbReference type="EMBL" id="KER23292.1"/>
    </source>
</evidence>
<keyword evidence="4" id="KW-1185">Reference proteome</keyword>
<proteinExistence type="predicted"/>
<dbReference type="GeneID" id="20322957"/>
<dbReference type="EMBL" id="KL596855">
    <property type="protein sequence ID" value="KER23292.1"/>
    <property type="molecule type" value="Genomic_DNA"/>
</dbReference>
<dbReference type="STRING" id="6198.A0A074ZCG5"/>
<reference evidence="3 4" key="1">
    <citation type="submission" date="2013-11" db="EMBL/GenBank/DDBJ databases">
        <title>Opisthorchis viverrini - life in the bile duct.</title>
        <authorList>
            <person name="Young N.D."/>
            <person name="Nagarajan N."/>
            <person name="Lin S.J."/>
            <person name="Korhonen P.K."/>
            <person name="Jex A.R."/>
            <person name="Hall R.S."/>
            <person name="Safavi-Hemami H."/>
            <person name="Kaewkong W."/>
            <person name="Bertrand D."/>
            <person name="Gao S."/>
            <person name="Seet Q."/>
            <person name="Wongkham S."/>
            <person name="Teh B.T."/>
            <person name="Wongkham C."/>
            <person name="Intapan P.M."/>
            <person name="Maleewong W."/>
            <person name="Yang X."/>
            <person name="Hu M."/>
            <person name="Wang Z."/>
            <person name="Hofmann A."/>
            <person name="Sternberg P.W."/>
            <person name="Tan P."/>
            <person name="Wang J."/>
            <person name="Gasser R.B."/>
        </authorList>
    </citation>
    <scope>NUCLEOTIDE SEQUENCE [LARGE SCALE GENOMIC DNA]</scope>
</reference>
<dbReference type="OrthoDB" id="2306477at2759"/>
<evidence type="ECO:0000259" key="2">
    <source>
        <dbReference type="PROSITE" id="PS50097"/>
    </source>
</evidence>
<dbReference type="InterPro" id="IPR011333">
    <property type="entry name" value="SKP1/BTB/POZ_sf"/>
</dbReference>
<dbReference type="Gene3D" id="3.30.710.10">
    <property type="entry name" value="Potassium Channel Kv1.1, Chain A"/>
    <property type="match status" value="1"/>
</dbReference>
<gene>
    <name evidence="3" type="ORF">T265_08778</name>
</gene>
<dbReference type="SMART" id="SM00225">
    <property type="entry name" value="BTB"/>
    <property type="match status" value="1"/>
</dbReference>
<evidence type="ECO:0000256" key="1">
    <source>
        <dbReference type="SAM" id="Coils"/>
    </source>
</evidence>
<dbReference type="CDD" id="cd18303">
    <property type="entry name" value="BTB_POZ_Rank-5"/>
    <property type="match status" value="1"/>
</dbReference>
<protein>
    <recommendedName>
        <fullName evidence="2">BTB domain-containing protein</fullName>
    </recommendedName>
</protein>
<dbReference type="RefSeq" id="XP_009172942.1">
    <property type="nucleotide sequence ID" value="XM_009174678.1"/>
</dbReference>
<dbReference type="CTD" id="20322957"/>
<evidence type="ECO:0000313" key="4">
    <source>
        <dbReference type="Proteomes" id="UP000054324"/>
    </source>
</evidence>
<dbReference type="InterPro" id="IPR049765">
    <property type="entry name" value="ANFY1_BTB_POZ"/>
</dbReference>
<name>A0A074ZCG5_OPIVI</name>
<accession>A0A074ZCG5</accession>
<dbReference type="KEGG" id="ovi:T265_08778"/>
<dbReference type="Pfam" id="PF00651">
    <property type="entry name" value="BTB"/>
    <property type="match status" value="1"/>
</dbReference>
<feature type="coiled-coil region" evidence="1">
    <location>
        <begin position="5"/>
        <end position="32"/>
    </location>
</feature>
<sequence length="462" mass="52615">MDSQTEFLTTELNRLTRRVNELQKENNVLMAALGRRSHTFCSNIIEFVKTLQGSEKLSDILVQTADKVLPGHQFVISARGGKWEFVTDGDCTVTKIDSNNQAACEALLSWLYTGELLPTDDAKALSELIVLARKHELTDLVSQCEMMLSFMLRRDNCVLLYEAAFVSKALVLLEHCFSLLSSSWDCVSKQELSTLSSKALLSLLEKKTRFPLHRSIELERDDVALLILEENPVDRLYTYCDLFHENRNPLELHDKHLCLVVRLLIRRLGFKTMVIDCFSNVLTTDCFYAVVASEIAQVVWPHGVLQRRAGHELKLFTLLSRWRGSTNDCRSFWDTSVDSNRTFVQSPFSLRFVGPRKIATSFHSSGTVAYRYQAHSNTGYHPEQGLKSRRNIPAGAEHNLARRLIRRQVKVSVKADRDVWWIRKAKVMIEAQKTGNAQGLFKLIRATDPRGPPVSETDGDLW</sequence>
<dbReference type="PROSITE" id="PS50097">
    <property type="entry name" value="BTB"/>
    <property type="match status" value="1"/>
</dbReference>
<organism evidence="3 4">
    <name type="scientific">Opisthorchis viverrini</name>
    <name type="common">Southeast Asian liver fluke</name>
    <dbReference type="NCBI Taxonomy" id="6198"/>
    <lineage>
        <taxon>Eukaryota</taxon>
        <taxon>Metazoa</taxon>
        <taxon>Spiralia</taxon>
        <taxon>Lophotrochozoa</taxon>
        <taxon>Platyhelminthes</taxon>
        <taxon>Trematoda</taxon>
        <taxon>Digenea</taxon>
        <taxon>Opisthorchiida</taxon>
        <taxon>Opisthorchiata</taxon>
        <taxon>Opisthorchiidae</taxon>
        <taxon>Opisthorchis</taxon>
    </lineage>
</organism>
<dbReference type="InterPro" id="IPR000210">
    <property type="entry name" value="BTB/POZ_dom"/>
</dbReference>
<dbReference type="AlphaFoldDB" id="A0A074ZCG5"/>
<feature type="domain" description="BTB" evidence="2">
    <location>
        <begin position="58"/>
        <end position="120"/>
    </location>
</feature>
<keyword evidence="1" id="KW-0175">Coiled coil</keyword>
<dbReference type="SUPFAM" id="SSF54695">
    <property type="entry name" value="POZ domain"/>
    <property type="match status" value="1"/>
</dbReference>
<dbReference type="Proteomes" id="UP000054324">
    <property type="component" value="Unassembled WGS sequence"/>
</dbReference>